<accession>A0A4Z2F5C4</accession>
<name>A0A4Z2F5C4_9TELE</name>
<evidence type="ECO:0000313" key="2">
    <source>
        <dbReference type="EMBL" id="TNN36309.1"/>
    </source>
</evidence>
<keyword evidence="3" id="KW-1185">Reference proteome</keyword>
<dbReference type="EMBL" id="SRLO01001634">
    <property type="protein sequence ID" value="TNN36309.1"/>
    <property type="molecule type" value="Genomic_DNA"/>
</dbReference>
<evidence type="ECO:0000313" key="3">
    <source>
        <dbReference type="Proteomes" id="UP000314294"/>
    </source>
</evidence>
<feature type="compositionally biased region" description="Polar residues" evidence="1">
    <location>
        <begin position="1"/>
        <end position="10"/>
    </location>
</feature>
<dbReference type="AlphaFoldDB" id="A0A4Z2F5C4"/>
<feature type="compositionally biased region" description="Basic and acidic residues" evidence="1">
    <location>
        <begin position="25"/>
        <end position="42"/>
    </location>
</feature>
<dbReference type="Proteomes" id="UP000314294">
    <property type="component" value="Unassembled WGS sequence"/>
</dbReference>
<evidence type="ECO:0000256" key="1">
    <source>
        <dbReference type="SAM" id="MobiDB-lite"/>
    </source>
</evidence>
<proteinExistence type="predicted"/>
<reference evidence="2 3" key="1">
    <citation type="submission" date="2019-03" db="EMBL/GenBank/DDBJ databases">
        <title>First draft genome of Liparis tanakae, snailfish: a comprehensive survey of snailfish specific genes.</title>
        <authorList>
            <person name="Kim W."/>
            <person name="Song I."/>
            <person name="Jeong J.-H."/>
            <person name="Kim D."/>
            <person name="Kim S."/>
            <person name="Ryu S."/>
            <person name="Song J.Y."/>
            <person name="Lee S.K."/>
        </authorList>
    </citation>
    <scope>NUCLEOTIDE SEQUENCE [LARGE SCALE GENOMIC DNA]</scope>
    <source>
        <tissue evidence="2">Muscle</tissue>
    </source>
</reference>
<gene>
    <name evidence="2" type="ORF">EYF80_053530</name>
</gene>
<comment type="caution">
    <text evidence="2">The sequence shown here is derived from an EMBL/GenBank/DDBJ whole genome shotgun (WGS) entry which is preliminary data.</text>
</comment>
<feature type="region of interest" description="Disordered" evidence="1">
    <location>
        <begin position="1"/>
        <end position="54"/>
    </location>
</feature>
<feature type="region of interest" description="Disordered" evidence="1">
    <location>
        <begin position="70"/>
        <end position="92"/>
    </location>
</feature>
<sequence>MLQPVMQQGNRAVHVPLSPVPTEVRGSEGQRVRGSEGQRVRGSEGPGAGSEDALSGAIVSAARGAWRRLSVTNGGRRARQQRGEKKERKRVKKSWEVPLGGEAVAAGPPRCLRRRYRRWMVTAGSEAPMRKLVGSDLGNRKLCCLSVGTEAEVKHDVAHRLAVKPLVGVLSVPLVSELFHIPKAAALNGETRERHLSLFAAWSGVRSLAARRLHFPRRGRRAASAETKGGSKEADILAHLGKRSPSSRQMKRGCMSFKPSGAT</sequence>
<feature type="region of interest" description="Disordered" evidence="1">
    <location>
        <begin position="219"/>
        <end position="263"/>
    </location>
</feature>
<protein>
    <submittedName>
        <fullName evidence="2">Uncharacterized protein</fullName>
    </submittedName>
</protein>
<organism evidence="2 3">
    <name type="scientific">Liparis tanakae</name>
    <name type="common">Tanaka's snailfish</name>
    <dbReference type="NCBI Taxonomy" id="230148"/>
    <lineage>
        <taxon>Eukaryota</taxon>
        <taxon>Metazoa</taxon>
        <taxon>Chordata</taxon>
        <taxon>Craniata</taxon>
        <taxon>Vertebrata</taxon>
        <taxon>Euteleostomi</taxon>
        <taxon>Actinopterygii</taxon>
        <taxon>Neopterygii</taxon>
        <taxon>Teleostei</taxon>
        <taxon>Neoteleostei</taxon>
        <taxon>Acanthomorphata</taxon>
        <taxon>Eupercaria</taxon>
        <taxon>Perciformes</taxon>
        <taxon>Cottioidei</taxon>
        <taxon>Cottales</taxon>
        <taxon>Liparidae</taxon>
        <taxon>Liparis</taxon>
    </lineage>
</organism>